<feature type="compositionally biased region" description="Gly residues" evidence="1">
    <location>
        <begin position="68"/>
        <end position="79"/>
    </location>
</feature>
<evidence type="ECO:0000256" key="3">
    <source>
        <dbReference type="SAM" id="SignalP"/>
    </source>
</evidence>
<dbReference type="InterPro" id="IPR025645">
    <property type="entry name" value="DUF4349"/>
</dbReference>
<comment type="caution">
    <text evidence="5">The sequence shown here is derived from an EMBL/GenBank/DDBJ whole genome shotgun (WGS) entry which is preliminary data.</text>
</comment>
<gene>
    <name evidence="5" type="ORF">ACGFYS_21570</name>
</gene>
<evidence type="ECO:0000313" key="5">
    <source>
        <dbReference type="EMBL" id="MFG3191519.1"/>
    </source>
</evidence>
<keyword evidence="6" id="KW-1185">Reference proteome</keyword>
<feature type="transmembrane region" description="Helical" evidence="2">
    <location>
        <begin position="276"/>
        <end position="307"/>
    </location>
</feature>
<name>A0ABW7BVH6_9ACTN</name>
<sequence>MRTTVRTSGTGRAGGAARRRRAGAALLLAASVALTAGCGGAPDSTAGSKSAAAADEAAGAARQDTPGGATGGSGSGSAGAKGDAAAPASKAPAVQHVIRTASLSVEVDRVAPTADRVRAVVSGAGGRVESETTERVDDRYGASTMVLRVPQDRYDRVLSELAGTGKLLSRKAEAQDVTDQVVDVQSRIATQRASVARVRALMDRAERLGDVVTLEGELSRRQADLEALLAQQASLKDRTSLATITLNLHEKERAAVEGGETEEGRPGLGEALGGGWSALVAVVAWVLVVLAALAPWLVVAAAAYAVWRWVVRPRLRARAAVAAPRPAPVPVPGQGGRTNAAGLPLPDAEPDGGTPAP</sequence>
<keyword evidence="2" id="KW-1133">Transmembrane helix</keyword>
<evidence type="ECO:0000313" key="6">
    <source>
        <dbReference type="Proteomes" id="UP001604282"/>
    </source>
</evidence>
<accession>A0ABW7BVH6</accession>
<dbReference type="Pfam" id="PF14257">
    <property type="entry name" value="DUF4349"/>
    <property type="match status" value="1"/>
</dbReference>
<feature type="region of interest" description="Disordered" evidence="1">
    <location>
        <begin position="55"/>
        <end position="88"/>
    </location>
</feature>
<feature type="signal peptide" evidence="3">
    <location>
        <begin position="1"/>
        <end position="35"/>
    </location>
</feature>
<feature type="compositionally biased region" description="Low complexity" evidence="1">
    <location>
        <begin position="55"/>
        <end position="67"/>
    </location>
</feature>
<keyword evidence="2" id="KW-0472">Membrane</keyword>
<evidence type="ECO:0000256" key="1">
    <source>
        <dbReference type="SAM" id="MobiDB-lite"/>
    </source>
</evidence>
<proteinExistence type="predicted"/>
<protein>
    <submittedName>
        <fullName evidence="5">DUF4349 domain-containing protein</fullName>
    </submittedName>
</protein>
<evidence type="ECO:0000259" key="4">
    <source>
        <dbReference type="Pfam" id="PF14257"/>
    </source>
</evidence>
<dbReference type="EMBL" id="JBICZW010000013">
    <property type="protein sequence ID" value="MFG3191519.1"/>
    <property type="molecule type" value="Genomic_DNA"/>
</dbReference>
<reference evidence="5 6" key="1">
    <citation type="submission" date="2024-10" db="EMBL/GenBank/DDBJ databases">
        <title>The Natural Products Discovery Center: Release of the First 8490 Sequenced Strains for Exploring Actinobacteria Biosynthetic Diversity.</title>
        <authorList>
            <person name="Kalkreuter E."/>
            <person name="Kautsar S.A."/>
            <person name="Yang D."/>
            <person name="Bader C.D."/>
            <person name="Teijaro C.N."/>
            <person name="Fluegel L."/>
            <person name="Davis C.M."/>
            <person name="Simpson J.R."/>
            <person name="Lauterbach L."/>
            <person name="Steele A.D."/>
            <person name="Gui C."/>
            <person name="Meng S."/>
            <person name="Li G."/>
            <person name="Viehrig K."/>
            <person name="Ye F."/>
            <person name="Su P."/>
            <person name="Kiefer A.F."/>
            <person name="Nichols A."/>
            <person name="Cepeda A.J."/>
            <person name="Yan W."/>
            <person name="Fan B."/>
            <person name="Jiang Y."/>
            <person name="Adhikari A."/>
            <person name="Zheng C.-J."/>
            <person name="Schuster L."/>
            <person name="Cowan T.M."/>
            <person name="Smanski M.J."/>
            <person name="Chevrette M.G."/>
            <person name="De Carvalho L.P.S."/>
            <person name="Shen B."/>
        </authorList>
    </citation>
    <scope>NUCLEOTIDE SEQUENCE [LARGE SCALE GENOMIC DNA]</scope>
    <source>
        <strain evidence="5 6">NPDC048229</strain>
    </source>
</reference>
<dbReference type="Proteomes" id="UP001604282">
    <property type="component" value="Unassembled WGS sequence"/>
</dbReference>
<organism evidence="5 6">
    <name type="scientific">Streptomyces omiyaensis</name>
    <dbReference type="NCBI Taxonomy" id="68247"/>
    <lineage>
        <taxon>Bacteria</taxon>
        <taxon>Bacillati</taxon>
        <taxon>Actinomycetota</taxon>
        <taxon>Actinomycetes</taxon>
        <taxon>Kitasatosporales</taxon>
        <taxon>Streptomycetaceae</taxon>
        <taxon>Streptomyces</taxon>
    </lineage>
</organism>
<feature type="region of interest" description="Disordered" evidence="1">
    <location>
        <begin position="322"/>
        <end position="357"/>
    </location>
</feature>
<keyword evidence="2" id="KW-0812">Transmembrane</keyword>
<evidence type="ECO:0000256" key="2">
    <source>
        <dbReference type="SAM" id="Phobius"/>
    </source>
</evidence>
<dbReference type="RefSeq" id="WP_229883881.1">
    <property type="nucleotide sequence ID" value="NZ_BMVV01000030.1"/>
</dbReference>
<keyword evidence="3" id="KW-0732">Signal</keyword>
<feature type="chain" id="PRO_5045301455" evidence="3">
    <location>
        <begin position="36"/>
        <end position="357"/>
    </location>
</feature>
<feature type="domain" description="DUF4349" evidence="4">
    <location>
        <begin position="95"/>
        <end position="308"/>
    </location>
</feature>